<dbReference type="Proteomes" id="UP001197247">
    <property type="component" value="Unassembled WGS sequence"/>
</dbReference>
<accession>A0ABS5TR97</accession>
<dbReference type="EMBL" id="JAHBAY010000015">
    <property type="protein sequence ID" value="MBT0773004.1"/>
    <property type="molecule type" value="Genomic_DNA"/>
</dbReference>
<organism evidence="1 2">
    <name type="scientific">Kineosporia corallincola</name>
    <dbReference type="NCBI Taxonomy" id="2835133"/>
    <lineage>
        <taxon>Bacteria</taxon>
        <taxon>Bacillati</taxon>
        <taxon>Actinomycetota</taxon>
        <taxon>Actinomycetes</taxon>
        <taxon>Kineosporiales</taxon>
        <taxon>Kineosporiaceae</taxon>
        <taxon>Kineosporia</taxon>
    </lineage>
</organism>
<evidence type="ECO:0000313" key="1">
    <source>
        <dbReference type="EMBL" id="MBT0773004.1"/>
    </source>
</evidence>
<reference evidence="1 2" key="1">
    <citation type="submission" date="2021-05" db="EMBL/GenBank/DDBJ databases">
        <title>Kineosporia and Streptomyces sp. nov. two new marine actinobacteria isolated from Coral.</title>
        <authorList>
            <person name="Buangrab K."/>
            <person name="Sutthacheep M."/>
            <person name="Yeemin T."/>
            <person name="Harunari E."/>
            <person name="Igarashi Y."/>
            <person name="Kanchanasin P."/>
            <person name="Tanasupawat S."/>
            <person name="Phongsopitanun W."/>
        </authorList>
    </citation>
    <scope>NUCLEOTIDE SEQUENCE [LARGE SCALE GENOMIC DNA]</scope>
    <source>
        <strain evidence="1 2">J2-2</strain>
    </source>
</reference>
<comment type="caution">
    <text evidence="1">The sequence shown here is derived from an EMBL/GenBank/DDBJ whole genome shotgun (WGS) entry which is preliminary data.</text>
</comment>
<dbReference type="RefSeq" id="WP_214159546.1">
    <property type="nucleotide sequence ID" value="NZ_JAHBAY010000015.1"/>
</dbReference>
<evidence type="ECO:0000313" key="2">
    <source>
        <dbReference type="Proteomes" id="UP001197247"/>
    </source>
</evidence>
<name>A0ABS5TR97_9ACTN</name>
<gene>
    <name evidence="1" type="ORF">KIH74_28940</name>
</gene>
<sequence>MELRRVTGHELVPHTWVPVMPRLEVVTATRSIRDDCVEGHRFADRAGESGEPTWVHYDPRVWVTTADHPHTDPFGTPLAWPE</sequence>
<proteinExistence type="predicted"/>
<protein>
    <submittedName>
        <fullName evidence="1">Uncharacterized protein</fullName>
    </submittedName>
</protein>
<keyword evidence="2" id="KW-1185">Reference proteome</keyword>